<gene>
    <name evidence="2" type="ORF">BOTNAR_0475g00080</name>
</gene>
<feature type="compositionally biased region" description="Basic and acidic residues" evidence="1">
    <location>
        <begin position="15"/>
        <end position="44"/>
    </location>
</feature>
<evidence type="ECO:0000313" key="3">
    <source>
        <dbReference type="Proteomes" id="UP000297452"/>
    </source>
</evidence>
<feature type="compositionally biased region" description="Polar residues" evidence="1">
    <location>
        <begin position="52"/>
        <end position="73"/>
    </location>
</feature>
<evidence type="ECO:0000256" key="1">
    <source>
        <dbReference type="SAM" id="MobiDB-lite"/>
    </source>
</evidence>
<reference evidence="2 3" key="1">
    <citation type="submission" date="2017-12" db="EMBL/GenBank/DDBJ databases">
        <title>Comparative genomics of Botrytis spp.</title>
        <authorList>
            <person name="Valero-Jimenez C.A."/>
            <person name="Tapia P."/>
            <person name="Veloso J."/>
            <person name="Silva-Moreno E."/>
            <person name="Staats M."/>
            <person name="Valdes J.H."/>
            <person name="Van Kan J.A.L."/>
        </authorList>
    </citation>
    <scope>NUCLEOTIDE SEQUENCE [LARGE SCALE GENOMIC DNA]</scope>
    <source>
        <strain evidence="2 3">MUCL2120</strain>
    </source>
</reference>
<dbReference type="AlphaFoldDB" id="A0A4Z1HIP2"/>
<name>A0A4Z1HIP2_9HELO</name>
<proteinExistence type="predicted"/>
<organism evidence="2 3">
    <name type="scientific">Botryotinia narcissicola</name>
    <dbReference type="NCBI Taxonomy" id="278944"/>
    <lineage>
        <taxon>Eukaryota</taxon>
        <taxon>Fungi</taxon>
        <taxon>Dikarya</taxon>
        <taxon>Ascomycota</taxon>
        <taxon>Pezizomycotina</taxon>
        <taxon>Leotiomycetes</taxon>
        <taxon>Helotiales</taxon>
        <taxon>Sclerotiniaceae</taxon>
        <taxon>Botryotinia</taxon>
    </lineage>
</organism>
<evidence type="ECO:0000313" key="2">
    <source>
        <dbReference type="EMBL" id="TGO48451.1"/>
    </source>
</evidence>
<accession>A0A4Z1HIP2</accession>
<comment type="caution">
    <text evidence="2">The sequence shown here is derived from an EMBL/GenBank/DDBJ whole genome shotgun (WGS) entry which is preliminary data.</text>
</comment>
<feature type="region of interest" description="Disordered" evidence="1">
    <location>
        <begin position="1"/>
        <end position="73"/>
    </location>
</feature>
<dbReference type="EMBL" id="PQXJ01000475">
    <property type="protein sequence ID" value="TGO48451.1"/>
    <property type="molecule type" value="Genomic_DNA"/>
</dbReference>
<keyword evidence="3" id="KW-1185">Reference proteome</keyword>
<protein>
    <submittedName>
        <fullName evidence="2">Uncharacterized protein</fullName>
    </submittedName>
</protein>
<dbReference type="Proteomes" id="UP000297452">
    <property type="component" value="Unassembled WGS sequence"/>
</dbReference>
<sequence length="93" mass="10357">MTSGPQFKPCTDPPCKVHDTSAEEVSLHPRNGDGFHSSEKEKQASEPLVNEHNLNNDNPSLSNWSIDPQNPTNWSSTRKWTTIILLVATNFIA</sequence>